<organism evidence="1 2">
    <name type="scientific">Plasmodiophora brassicae</name>
    <name type="common">Clubroot disease agent</name>
    <dbReference type="NCBI Taxonomy" id="37360"/>
    <lineage>
        <taxon>Eukaryota</taxon>
        <taxon>Sar</taxon>
        <taxon>Rhizaria</taxon>
        <taxon>Endomyxa</taxon>
        <taxon>Phytomyxea</taxon>
        <taxon>Plasmodiophorida</taxon>
        <taxon>Plasmodiophoridae</taxon>
        <taxon>Plasmodiophora</taxon>
    </lineage>
</organism>
<dbReference type="AlphaFoldDB" id="A0A3P3YJY5"/>
<proteinExistence type="predicted"/>
<dbReference type="Proteomes" id="UP000290189">
    <property type="component" value="Unassembled WGS sequence"/>
</dbReference>
<sequence>MAQPLNSSLFLAGGGRQYFDSMSGEELANLQQLFARAVHRTSMPFAAFEHESWRAFFKALRGSFKIPSTEAIGGDFMRTEYALTMNDVLLHLAKHTLICFTLDGATNVQGKQVINMMACGPKPFFLEHFTMELRRESAANLLDKLLDCKLRLLGSIRKPAPGFVLTRYNQQQLN</sequence>
<name>A0A3P3YJY5_PLABS</name>
<evidence type="ECO:0000313" key="1">
    <source>
        <dbReference type="EMBL" id="SPR00518.1"/>
    </source>
</evidence>
<protein>
    <submittedName>
        <fullName evidence="1">Uncharacterized protein</fullName>
    </submittedName>
</protein>
<reference evidence="1 2" key="1">
    <citation type="submission" date="2018-03" db="EMBL/GenBank/DDBJ databases">
        <authorList>
            <person name="Fogelqvist J."/>
        </authorList>
    </citation>
    <scope>NUCLEOTIDE SEQUENCE [LARGE SCALE GENOMIC DNA]</scope>
</reference>
<accession>A0A3P3YJY5</accession>
<dbReference type="EMBL" id="OVEO01000014">
    <property type="protein sequence ID" value="SPR00518.1"/>
    <property type="molecule type" value="Genomic_DNA"/>
</dbReference>
<geneLocation type="mitochondrion" evidence="1"/>
<gene>
    <name evidence="1" type="ORF">PLBR_LOCUS7733</name>
</gene>
<keyword evidence="1" id="KW-0496">Mitochondrion</keyword>
<evidence type="ECO:0000313" key="2">
    <source>
        <dbReference type="Proteomes" id="UP000290189"/>
    </source>
</evidence>